<feature type="region of interest" description="Disordered" evidence="1">
    <location>
        <begin position="907"/>
        <end position="926"/>
    </location>
</feature>
<dbReference type="EMBL" id="JASJUS010000006">
    <property type="protein sequence ID" value="MDL2076582.1"/>
    <property type="molecule type" value="Genomic_DNA"/>
</dbReference>
<dbReference type="Pfam" id="PF00931">
    <property type="entry name" value="NB-ARC"/>
    <property type="match status" value="1"/>
</dbReference>
<evidence type="ECO:0000256" key="1">
    <source>
        <dbReference type="SAM" id="MobiDB-lite"/>
    </source>
</evidence>
<comment type="caution">
    <text evidence="3">The sequence shown here is derived from an EMBL/GenBank/DDBJ whole genome shotgun (WGS) entry which is preliminary data.</text>
</comment>
<dbReference type="InterPro" id="IPR027417">
    <property type="entry name" value="P-loop_NTPase"/>
</dbReference>
<keyword evidence="4" id="KW-1185">Reference proteome</keyword>
<dbReference type="Proteomes" id="UP001241926">
    <property type="component" value="Unassembled WGS sequence"/>
</dbReference>
<proteinExistence type="predicted"/>
<dbReference type="Gene3D" id="3.40.50.300">
    <property type="entry name" value="P-loop containing nucleotide triphosphate hydrolases"/>
    <property type="match status" value="1"/>
</dbReference>
<name>A0ABT7IVI6_9ACTN</name>
<feature type="domain" description="NB-ARC" evidence="2">
    <location>
        <begin position="137"/>
        <end position="275"/>
    </location>
</feature>
<dbReference type="InterPro" id="IPR002182">
    <property type="entry name" value="NB-ARC"/>
</dbReference>
<evidence type="ECO:0000313" key="4">
    <source>
        <dbReference type="Proteomes" id="UP001241926"/>
    </source>
</evidence>
<dbReference type="RefSeq" id="WP_285431684.1">
    <property type="nucleotide sequence ID" value="NZ_JASJUS010000006.1"/>
</dbReference>
<reference evidence="3 4" key="1">
    <citation type="submission" date="2023-05" db="EMBL/GenBank/DDBJ databases">
        <title>Streptomyces fuscus sp. nov., a brown-black pigment producing actinomyces isolated from dry sand of Sea duck farm.</title>
        <authorList>
            <person name="Xie J."/>
            <person name="Shen N."/>
        </authorList>
    </citation>
    <scope>NUCLEOTIDE SEQUENCE [LARGE SCALE GENOMIC DNA]</scope>
    <source>
        <strain evidence="3 4">GXMU-J15</strain>
    </source>
</reference>
<evidence type="ECO:0000313" key="3">
    <source>
        <dbReference type="EMBL" id="MDL2076582.1"/>
    </source>
</evidence>
<dbReference type="SUPFAM" id="SSF52540">
    <property type="entry name" value="P-loop containing nucleoside triphosphate hydrolases"/>
    <property type="match status" value="1"/>
</dbReference>
<protein>
    <submittedName>
        <fullName evidence="3">NB-ARC domain-containing protein</fullName>
    </submittedName>
</protein>
<dbReference type="InterPro" id="IPR011990">
    <property type="entry name" value="TPR-like_helical_dom_sf"/>
</dbReference>
<dbReference type="SUPFAM" id="SSF48452">
    <property type="entry name" value="TPR-like"/>
    <property type="match status" value="1"/>
</dbReference>
<dbReference type="Gene3D" id="1.25.40.10">
    <property type="entry name" value="Tetratricopeptide repeat domain"/>
    <property type="match status" value="2"/>
</dbReference>
<accession>A0ABT7IVI6</accession>
<organism evidence="3 4">
    <name type="scientific">Streptomyces fuscus</name>
    <dbReference type="NCBI Taxonomy" id="3048495"/>
    <lineage>
        <taxon>Bacteria</taxon>
        <taxon>Bacillati</taxon>
        <taxon>Actinomycetota</taxon>
        <taxon>Actinomycetes</taxon>
        <taxon>Kitasatosporales</taxon>
        <taxon>Streptomycetaceae</taxon>
        <taxon>Streptomyces</taxon>
    </lineage>
</organism>
<sequence length="1367" mass="149051">MGEEVNIRSGLGALRPAGIADALAEILDGYLSGRITGEECGARLARLPEAAPLTEPVTFTGQRVRGRVVVGPAADGARTAVAPGVTNTIQTHGSELRDISQFAFQNCTILLQARHPADVPTAPMPRAPRLIGRDAVRDTVIARLLAPDGPVVTACWGAPCTGKTDLVRAVGWDIRVRAHFPGGVLYAELGGVGRDTDVLTGWCRQLGLSLDGEVPIKQAAELIRTRLSTSPALLVVDDVWPQDQHVTALVLSCVPPGSRVLLSSRSRDTAGEYTTDGLLEVPPVDIEARLEILRLHASLVVDAEPEACAALAASLGGLAGAVSFAGRLLARAQGSGHPAQDLLTTWRDRLRELRGLTAHPALDNSGSASLEALISLGYDRLPSAVRARAAELAVFGPVPLDFDFAALCAVWGRPHRRRFGMSLRNGSADDRDRAFPEPVPLPAETATAWGRAVVDNGLVEYDARHRRYRIHEVVHAYLLARRPPAAAYERHAAHYESLLRDNAPACRTEGGRAAQAVARLDSGYGQLKQVAQRAARRWESSPRWRGILLDLPDLAADYCAWRRRYADLADWTRSAVEAAESSGAPGEQRMILYEWLAKSAAKIGRPREALDCVDRMMELDPDRLSDTELRYQRALLRRMAGDPADVGEAYEAYLDEVRLIYPAISLITHLGNYANYHRDSGRREKAADVLAEAVELARSIDLAELSLEDADTVLRICVGYADDCEALGRPEEAQEVRDFARSAFPDHHDGIVQAEAVTDRWVAAENEEPGAIVTRGGLAELLQWAEVARRYETPAIEVRALTGIAGSLLHCGREREALPHTERVLELLDSPAAAQAYDEVYRAGARALVLGIRAKALCALRLDHAEYRRTLRDWAEQAARAGDMNTVVEARSTLVLLDYERGDQTAARSEWERTQTAAEAEGPPEERDRRLSYTAWLAALLAVDRGDLAYCADRLDLAERLAEPDSPFLGTFFVLRICLLGFDGRRDEALRVLEEMLARTDEQAHGLGHRALALAHFGVGDEEAAARSLRRARELHERDAEAAATALKEQAGLEVLKVRVELLFLEQERANRDTRARSLAAELLEELRATLGRLRWSDERAEERPWYDTVAWPSSHATLVGALMAMAGDVPAGERILREQLAVTARNGQALEHVEALIRLGWLLHHAGRVAEVAPLLHRRLAQVDPVTRAQRRLVDELLAHCTPTTPTASTPPTAAEETAMNDSGTTAAALATRAVAALAPDLPELHARTAVANGLPSARVWQWLTGRYGHDAVLSRSFDLLVLDTGSRPAAEACAARLAHLLTGDDQGRAHLAGMLTKDVVQSVTATRHSRAEDITMRADGDSELTVTADDNSVVKGVRMEARRKK</sequence>
<gene>
    <name evidence="3" type="ORF">QNN03_09050</name>
</gene>
<evidence type="ECO:0000259" key="2">
    <source>
        <dbReference type="Pfam" id="PF00931"/>
    </source>
</evidence>